<protein>
    <submittedName>
        <fullName evidence="1">Uncharacterized protein</fullName>
    </submittedName>
</protein>
<reference evidence="1" key="2">
    <citation type="journal article" date="2015" name="Data Brief">
        <title>Shoot transcriptome of the giant reed, Arundo donax.</title>
        <authorList>
            <person name="Barrero R.A."/>
            <person name="Guerrero F.D."/>
            <person name="Moolhuijzen P."/>
            <person name="Goolsby J.A."/>
            <person name="Tidwell J."/>
            <person name="Bellgard S.E."/>
            <person name="Bellgard M.I."/>
        </authorList>
    </citation>
    <scope>NUCLEOTIDE SEQUENCE</scope>
    <source>
        <tissue evidence="1">Shoot tissue taken approximately 20 cm above the soil surface</tissue>
    </source>
</reference>
<accession>A0A0A8YJD6</accession>
<name>A0A0A8YJD6_ARUDO</name>
<organism evidence="1">
    <name type="scientific">Arundo donax</name>
    <name type="common">Giant reed</name>
    <name type="synonym">Donax arundinaceus</name>
    <dbReference type="NCBI Taxonomy" id="35708"/>
    <lineage>
        <taxon>Eukaryota</taxon>
        <taxon>Viridiplantae</taxon>
        <taxon>Streptophyta</taxon>
        <taxon>Embryophyta</taxon>
        <taxon>Tracheophyta</taxon>
        <taxon>Spermatophyta</taxon>
        <taxon>Magnoliopsida</taxon>
        <taxon>Liliopsida</taxon>
        <taxon>Poales</taxon>
        <taxon>Poaceae</taxon>
        <taxon>PACMAD clade</taxon>
        <taxon>Arundinoideae</taxon>
        <taxon>Arundineae</taxon>
        <taxon>Arundo</taxon>
    </lineage>
</organism>
<evidence type="ECO:0000313" key="1">
    <source>
        <dbReference type="EMBL" id="JAD26166.1"/>
    </source>
</evidence>
<proteinExistence type="predicted"/>
<sequence length="82" mass="9455">MLPQITTSGFLGIVAIRCSASFKYPARSRRSISVLRIEKKRCKAMSGHPICTYPDIKVLRNNVPLRHFIRQLPCFMHWVPSK</sequence>
<dbReference type="EMBL" id="GBRH01271729">
    <property type="protein sequence ID" value="JAD26166.1"/>
    <property type="molecule type" value="Transcribed_RNA"/>
</dbReference>
<reference evidence="1" key="1">
    <citation type="submission" date="2014-09" db="EMBL/GenBank/DDBJ databases">
        <authorList>
            <person name="Magalhaes I.L.F."/>
            <person name="Oliveira U."/>
            <person name="Santos F.R."/>
            <person name="Vidigal T.H.D.A."/>
            <person name="Brescovit A.D."/>
            <person name="Santos A.J."/>
        </authorList>
    </citation>
    <scope>NUCLEOTIDE SEQUENCE</scope>
    <source>
        <tissue evidence="1">Shoot tissue taken approximately 20 cm above the soil surface</tissue>
    </source>
</reference>
<dbReference type="AlphaFoldDB" id="A0A0A8YJD6"/>